<dbReference type="PANTHER" id="PTHR10039">
    <property type="entry name" value="AMELOGENIN"/>
    <property type="match status" value="1"/>
</dbReference>
<keyword evidence="1" id="KW-0677">Repeat</keyword>
<evidence type="ECO:0000256" key="1">
    <source>
        <dbReference type="ARBA" id="ARBA00022737"/>
    </source>
</evidence>
<evidence type="ECO:0000313" key="4">
    <source>
        <dbReference type="EMBL" id="KDR69391.1"/>
    </source>
</evidence>
<gene>
    <name evidence="4" type="ORF">GALMADRAFT_20265</name>
</gene>
<dbReference type="Proteomes" id="UP000027222">
    <property type="component" value="Unassembled WGS sequence"/>
</dbReference>
<dbReference type="AlphaFoldDB" id="A0A067SER0"/>
<dbReference type="InterPro" id="IPR056884">
    <property type="entry name" value="NPHP3-like_N"/>
</dbReference>
<evidence type="ECO:0000256" key="2">
    <source>
        <dbReference type="SAM" id="MobiDB-lite"/>
    </source>
</evidence>
<evidence type="ECO:0000259" key="3">
    <source>
        <dbReference type="Pfam" id="PF24883"/>
    </source>
</evidence>
<keyword evidence="5" id="KW-1185">Reference proteome</keyword>
<sequence>LRDVVARGAFHDSGERHSPPRCHKETRTGVLDRIINWLSGGNKGPPTQVLWMYARAGVGKSAIAQTFSEKLAAEKRLLAGFIFSRFDDMRNSGDRLIPTIAYQAALNIPGLREVIEAAVDRDPLVLGRSLDVQFTELIIQPIQVLQKAGYFDNALAPRLIILDGLDECKDEGLQADIVRLISTTLDNHPTLPLKFLICSRKEQHLVIAFESYFTKGLTRLNLQNMLLECYEDIRMFLVDKFAEIKRTHPLRSHIPADWPSPQTLHTLVKNSGGQFLYASTVIKYVENIRRRPPRQLELILSKNPAPFTTIDQLYRDIFA</sequence>
<dbReference type="Gene3D" id="3.40.50.300">
    <property type="entry name" value="P-loop containing nucleotide triphosphate hydrolases"/>
    <property type="match status" value="1"/>
</dbReference>
<feature type="domain" description="Nephrocystin 3-like N-terminal" evidence="3">
    <location>
        <begin position="35"/>
        <end position="200"/>
    </location>
</feature>
<feature type="non-terminal residue" evidence="4">
    <location>
        <position position="1"/>
    </location>
</feature>
<dbReference type="SUPFAM" id="SSF52540">
    <property type="entry name" value="P-loop containing nucleoside triphosphate hydrolases"/>
    <property type="match status" value="1"/>
</dbReference>
<name>A0A067SER0_GALM3</name>
<accession>A0A067SER0</accession>
<dbReference type="EMBL" id="KL142402">
    <property type="protein sequence ID" value="KDR69391.1"/>
    <property type="molecule type" value="Genomic_DNA"/>
</dbReference>
<evidence type="ECO:0000313" key="5">
    <source>
        <dbReference type="Proteomes" id="UP000027222"/>
    </source>
</evidence>
<dbReference type="PANTHER" id="PTHR10039:SF5">
    <property type="entry name" value="NACHT DOMAIN-CONTAINING PROTEIN"/>
    <property type="match status" value="1"/>
</dbReference>
<organism evidence="4 5">
    <name type="scientific">Galerina marginata (strain CBS 339.88)</name>
    <dbReference type="NCBI Taxonomy" id="685588"/>
    <lineage>
        <taxon>Eukaryota</taxon>
        <taxon>Fungi</taxon>
        <taxon>Dikarya</taxon>
        <taxon>Basidiomycota</taxon>
        <taxon>Agaricomycotina</taxon>
        <taxon>Agaricomycetes</taxon>
        <taxon>Agaricomycetidae</taxon>
        <taxon>Agaricales</taxon>
        <taxon>Agaricineae</taxon>
        <taxon>Strophariaceae</taxon>
        <taxon>Galerina</taxon>
    </lineage>
</organism>
<feature type="non-terminal residue" evidence="4">
    <location>
        <position position="319"/>
    </location>
</feature>
<protein>
    <recommendedName>
        <fullName evidence="3">Nephrocystin 3-like N-terminal domain-containing protein</fullName>
    </recommendedName>
</protein>
<dbReference type="HOGENOM" id="CLU_000288_6_10_1"/>
<dbReference type="Pfam" id="PF24883">
    <property type="entry name" value="NPHP3_N"/>
    <property type="match status" value="1"/>
</dbReference>
<proteinExistence type="predicted"/>
<reference evidence="5" key="1">
    <citation type="journal article" date="2014" name="Proc. Natl. Acad. Sci. U.S.A.">
        <title>Extensive sampling of basidiomycete genomes demonstrates inadequacy of the white-rot/brown-rot paradigm for wood decay fungi.</title>
        <authorList>
            <person name="Riley R."/>
            <person name="Salamov A.A."/>
            <person name="Brown D.W."/>
            <person name="Nagy L.G."/>
            <person name="Floudas D."/>
            <person name="Held B.W."/>
            <person name="Levasseur A."/>
            <person name="Lombard V."/>
            <person name="Morin E."/>
            <person name="Otillar R."/>
            <person name="Lindquist E.A."/>
            <person name="Sun H."/>
            <person name="LaButti K.M."/>
            <person name="Schmutz J."/>
            <person name="Jabbour D."/>
            <person name="Luo H."/>
            <person name="Baker S.E."/>
            <person name="Pisabarro A.G."/>
            <person name="Walton J.D."/>
            <person name="Blanchette R.A."/>
            <person name="Henrissat B."/>
            <person name="Martin F."/>
            <person name="Cullen D."/>
            <person name="Hibbett D.S."/>
            <person name="Grigoriev I.V."/>
        </authorList>
    </citation>
    <scope>NUCLEOTIDE SEQUENCE [LARGE SCALE GENOMIC DNA]</scope>
    <source>
        <strain evidence="5">CBS 339.88</strain>
    </source>
</reference>
<dbReference type="OrthoDB" id="5967843at2759"/>
<feature type="region of interest" description="Disordered" evidence="2">
    <location>
        <begin position="1"/>
        <end position="24"/>
    </location>
</feature>
<dbReference type="InterPro" id="IPR027417">
    <property type="entry name" value="P-loop_NTPase"/>
</dbReference>